<dbReference type="SUPFAM" id="SSF56281">
    <property type="entry name" value="Metallo-hydrolase/oxidoreductase"/>
    <property type="match status" value="1"/>
</dbReference>
<feature type="chain" id="PRO_5006646476" evidence="4">
    <location>
        <begin position="24"/>
        <end position="652"/>
    </location>
</feature>
<feature type="repeat" description="ANK" evidence="3">
    <location>
        <begin position="326"/>
        <end position="358"/>
    </location>
</feature>
<dbReference type="InterPro" id="IPR036866">
    <property type="entry name" value="RibonucZ/Hydroxyglut_hydro"/>
</dbReference>
<dbReference type="SMART" id="SM00248">
    <property type="entry name" value="ANK"/>
    <property type="match status" value="11"/>
</dbReference>
<dbReference type="InterPro" id="IPR002110">
    <property type="entry name" value="Ankyrin_rpt"/>
</dbReference>
<reference evidence="5 6" key="1">
    <citation type="journal article" date="2015" name="Microbiome">
        <title>Genomic resolution of linkages in carbon, nitrogen, and sulfur cycling among widespread estuary sediment bacteria.</title>
        <authorList>
            <person name="Baker B.J."/>
            <person name="Lazar C.S."/>
            <person name="Teske A.P."/>
            <person name="Dick G.J."/>
        </authorList>
    </citation>
    <scope>NUCLEOTIDE SEQUENCE [LARGE SCALE GENOMIC DNA]</scope>
    <source>
        <strain evidence="5">SM23_42</strain>
    </source>
</reference>
<feature type="signal peptide" evidence="4">
    <location>
        <begin position="1"/>
        <end position="23"/>
    </location>
</feature>
<protein>
    <submittedName>
        <fullName evidence="5">Uncharacterized protein</fullName>
    </submittedName>
</protein>
<accession>A0A0S8FVF8</accession>
<keyword evidence="1" id="KW-0677">Repeat</keyword>
<dbReference type="Proteomes" id="UP000051373">
    <property type="component" value="Unassembled WGS sequence"/>
</dbReference>
<feature type="repeat" description="ANK" evidence="3">
    <location>
        <begin position="88"/>
        <end position="120"/>
    </location>
</feature>
<keyword evidence="2 3" id="KW-0040">ANK repeat</keyword>
<evidence type="ECO:0000256" key="3">
    <source>
        <dbReference type="PROSITE-ProRule" id="PRU00023"/>
    </source>
</evidence>
<dbReference type="Gene3D" id="3.60.15.10">
    <property type="entry name" value="Ribonuclease Z/Hydroxyacylglutathione hydrolase-like"/>
    <property type="match status" value="1"/>
</dbReference>
<comment type="caution">
    <text evidence="5">The sequence shown here is derived from an EMBL/GenBank/DDBJ whole genome shotgun (WGS) entry which is preliminary data.</text>
</comment>
<feature type="repeat" description="ANK" evidence="3">
    <location>
        <begin position="184"/>
        <end position="216"/>
    </location>
</feature>
<evidence type="ECO:0000313" key="6">
    <source>
        <dbReference type="Proteomes" id="UP000051373"/>
    </source>
</evidence>
<dbReference type="SUPFAM" id="SSF48403">
    <property type="entry name" value="Ankyrin repeat"/>
    <property type="match status" value="1"/>
</dbReference>
<feature type="repeat" description="ANK" evidence="3">
    <location>
        <begin position="55"/>
        <end position="87"/>
    </location>
</feature>
<feature type="repeat" description="ANK" evidence="3">
    <location>
        <begin position="259"/>
        <end position="291"/>
    </location>
</feature>
<name>A0A0S8FVF8_UNCW3</name>
<evidence type="ECO:0000256" key="2">
    <source>
        <dbReference type="ARBA" id="ARBA00023043"/>
    </source>
</evidence>
<sequence length="652" mass="72131">MHDTRKLLVIVVFLLLGSTLPDAAEIHDAVNDNDIKRVKELLKENPSSLNAQDDQWMTPLNIAVFNGNTEIVNELLERGADLSIGDIDGSQPIHCAAINGSIEIVQLLRKKGASINDKDDNGATPLSFATARRRLDMVRYLLENDADVNSRNAVGMTPLFLASTPEIAELLIENGARVDIRNDNNSTPLHMIAGAGSVETAELLLAHGLDINAMNDFGWTPLSNAAFRNAEITQFLISRGAKVNPHRIEQKEACTCHAEYQTPLHCAVRRDSLNIVRLLVENGAVINITDNDEMTPLHIAVSDGNSAITEYLLSQNAQLNIKENHWGRTELHTAAINGYDDIVELLVNKGADVNAQDIEGKTSLDHTLHHGFDSITSFLIAHGATKKSRDISKSTSTHLKKELNDKEAIIWHLGHSGWAIKTQHHLLIFDYFTDRNGPLPTDASLASGYIVPDAIKDENVTVFVTHHHTDHYDPTIFEWQNDLPKIEYVLGFQPSQIDNEYTLIGPHTERALDDMKVTTIRSNDTGVGFLVEVDGLVIFHAGDHANGFMDMSGTYTPEIDALADKNMKIDLAFFPIVGCRLGTPESVQLGVHYAIEKLNPTIVLPMHARDATYRYREFAEEAATKGYTTQITYATSKGDRFLFADSKITTIE</sequence>
<dbReference type="EMBL" id="LJUJ01000010">
    <property type="protein sequence ID" value="KPK63612.1"/>
    <property type="molecule type" value="Genomic_DNA"/>
</dbReference>
<dbReference type="AlphaFoldDB" id="A0A0S8FVF8"/>
<dbReference type="PANTHER" id="PTHR24171">
    <property type="entry name" value="ANKYRIN REPEAT DOMAIN-CONTAINING PROTEIN 39-RELATED"/>
    <property type="match status" value="1"/>
</dbReference>
<dbReference type="Pfam" id="PF13483">
    <property type="entry name" value="Lactamase_B_3"/>
    <property type="match status" value="1"/>
</dbReference>
<dbReference type="PROSITE" id="PS50088">
    <property type="entry name" value="ANK_REPEAT"/>
    <property type="match status" value="7"/>
</dbReference>
<dbReference type="PROSITE" id="PS50297">
    <property type="entry name" value="ANK_REP_REGION"/>
    <property type="match status" value="7"/>
</dbReference>
<dbReference type="Pfam" id="PF00023">
    <property type="entry name" value="Ank"/>
    <property type="match status" value="2"/>
</dbReference>
<feature type="repeat" description="ANK" evidence="3">
    <location>
        <begin position="292"/>
        <end position="324"/>
    </location>
</feature>
<dbReference type="PRINTS" id="PR01415">
    <property type="entry name" value="ANKYRIN"/>
</dbReference>
<dbReference type="Gene3D" id="1.25.40.20">
    <property type="entry name" value="Ankyrin repeat-containing domain"/>
    <property type="match status" value="4"/>
</dbReference>
<keyword evidence="4" id="KW-0732">Signal</keyword>
<dbReference type="PANTHER" id="PTHR24171:SF9">
    <property type="entry name" value="ANKYRIN REPEAT DOMAIN-CONTAINING PROTEIN 39"/>
    <property type="match status" value="1"/>
</dbReference>
<evidence type="ECO:0000313" key="5">
    <source>
        <dbReference type="EMBL" id="KPK63612.1"/>
    </source>
</evidence>
<dbReference type="GO" id="GO:0004842">
    <property type="term" value="F:ubiquitin-protein transferase activity"/>
    <property type="evidence" value="ECO:0007669"/>
    <property type="project" value="TreeGrafter"/>
</dbReference>
<dbReference type="STRING" id="1703779.AMJ83_06195"/>
<gene>
    <name evidence="5" type="ORF">AMJ83_06195</name>
</gene>
<organism evidence="5 6">
    <name type="scientific">candidate division WOR_3 bacterium SM23_42</name>
    <dbReference type="NCBI Taxonomy" id="1703779"/>
    <lineage>
        <taxon>Bacteria</taxon>
        <taxon>Bacteria division WOR-3</taxon>
    </lineage>
</organism>
<dbReference type="InterPro" id="IPR036770">
    <property type="entry name" value="Ankyrin_rpt-contain_sf"/>
</dbReference>
<evidence type="ECO:0000256" key="1">
    <source>
        <dbReference type="ARBA" id="ARBA00022737"/>
    </source>
</evidence>
<dbReference type="Pfam" id="PF12796">
    <property type="entry name" value="Ank_2"/>
    <property type="match status" value="3"/>
</dbReference>
<feature type="repeat" description="ANK" evidence="3">
    <location>
        <begin position="121"/>
        <end position="153"/>
    </location>
</feature>
<evidence type="ECO:0000256" key="4">
    <source>
        <dbReference type="SAM" id="SignalP"/>
    </source>
</evidence>
<proteinExistence type="predicted"/>
<dbReference type="GO" id="GO:0085020">
    <property type="term" value="P:protein K6-linked ubiquitination"/>
    <property type="evidence" value="ECO:0007669"/>
    <property type="project" value="TreeGrafter"/>
</dbReference>